<organism evidence="3 4">
    <name type="scientific">Gloeophyllum trabeum (strain ATCC 11539 / FP-39264 / Madison 617)</name>
    <name type="common">Brown rot fungus</name>
    <dbReference type="NCBI Taxonomy" id="670483"/>
    <lineage>
        <taxon>Eukaryota</taxon>
        <taxon>Fungi</taxon>
        <taxon>Dikarya</taxon>
        <taxon>Basidiomycota</taxon>
        <taxon>Agaricomycotina</taxon>
        <taxon>Agaricomycetes</taxon>
        <taxon>Gloeophyllales</taxon>
        <taxon>Gloeophyllaceae</taxon>
        <taxon>Gloeophyllum</taxon>
    </lineage>
</organism>
<evidence type="ECO:0000259" key="2">
    <source>
        <dbReference type="Pfam" id="PF20151"/>
    </source>
</evidence>
<dbReference type="KEGG" id="gtr:GLOTRDRAFT_133959"/>
<keyword evidence="1" id="KW-0472">Membrane</keyword>
<gene>
    <name evidence="3" type="ORF">GLOTRDRAFT_133959</name>
</gene>
<feature type="transmembrane region" description="Helical" evidence="1">
    <location>
        <begin position="115"/>
        <end position="136"/>
    </location>
</feature>
<feature type="transmembrane region" description="Helical" evidence="1">
    <location>
        <begin position="260"/>
        <end position="278"/>
    </location>
</feature>
<feature type="domain" description="DUF6533" evidence="2">
    <location>
        <begin position="22"/>
        <end position="66"/>
    </location>
</feature>
<dbReference type="Pfam" id="PF20151">
    <property type="entry name" value="DUF6533"/>
    <property type="match status" value="1"/>
</dbReference>
<dbReference type="HOGENOM" id="CLU_035509_15_2_1"/>
<dbReference type="InterPro" id="IPR045340">
    <property type="entry name" value="DUF6533"/>
</dbReference>
<evidence type="ECO:0000313" key="3">
    <source>
        <dbReference type="EMBL" id="EPQ50405.1"/>
    </source>
</evidence>
<accession>S7R7R8</accession>
<name>S7R7R8_GLOTA</name>
<reference evidence="3 4" key="1">
    <citation type="journal article" date="2012" name="Science">
        <title>The Paleozoic origin of enzymatic lignin decomposition reconstructed from 31 fungal genomes.</title>
        <authorList>
            <person name="Floudas D."/>
            <person name="Binder M."/>
            <person name="Riley R."/>
            <person name="Barry K."/>
            <person name="Blanchette R.A."/>
            <person name="Henrissat B."/>
            <person name="Martinez A.T."/>
            <person name="Otillar R."/>
            <person name="Spatafora J.W."/>
            <person name="Yadav J.S."/>
            <person name="Aerts A."/>
            <person name="Benoit I."/>
            <person name="Boyd A."/>
            <person name="Carlson A."/>
            <person name="Copeland A."/>
            <person name="Coutinho P.M."/>
            <person name="de Vries R.P."/>
            <person name="Ferreira P."/>
            <person name="Findley K."/>
            <person name="Foster B."/>
            <person name="Gaskell J."/>
            <person name="Glotzer D."/>
            <person name="Gorecki P."/>
            <person name="Heitman J."/>
            <person name="Hesse C."/>
            <person name="Hori C."/>
            <person name="Igarashi K."/>
            <person name="Jurgens J.A."/>
            <person name="Kallen N."/>
            <person name="Kersten P."/>
            <person name="Kohler A."/>
            <person name="Kuees U."/>
            <person name="Kumar T.K.A."/>
            <person name="Kuo A."/>
            <person name="LaButti K."/>
            <person name="Larrondo L.F."/>
            <person name="Lindquist E."/>
            <person name="Ling A."/>
            <person name="Lombard V."/>
            <person name="Lucas S."/>
            <person name="Lundell T."/>
            <person name="Martin R."/>
            <person name="McLaughlin D.J."/>
            <person name="Morgenstern I."/>
            <person name="Morin E."/>
            <person name="Murat C."/>
            <person name="Nagy L.G."/>
            <person name="Nolan M."/>
            <person name="Ohm R.A."/>
            <person name="Patyshakuliyeva A."/>
            <person name="Rokas A."/>
            <person name="Ruiz-Duenas F.J."/>
            <person name="Sabat G."/>
            <person name="Salamov A."/>
            <person name="Samejima M."/>
            <person name="Schmutz J."/>
            <person name="Slot J.C."/>
            <person name="St John F."/>
            <person name="Stenlid J."/>
            <person name="Sun H."/>
            <person name="Sun S."/>
            <person name="Syed K."/>
            <person name="Tsang A."/>
            <person name="Wiebenga A."/>
            <person name="Young D."/>
            <person name="Pisabarro A."/>
            <person name="Eastwood D.C."/>
            <person name="Martin F."/>
            <person name="Cullen D."/>
            <person name="Grigoriev I.V."/>
            <person name="Hibbett D.S."/>
        </authorList>
    </citation>
    <scope>NUCLEOTIDE SEQUENCE [LARGE SCALE GENOMIC DNA]</scope>
    <source>
        <strain evidence="3 4">ATCC 11539</strain>
    </source>
</reference>
<feature type="transmembrane region" description="Helical" evidence="1">
    <location>
        <begin position="215"/>
        <end position="235"/>
    </location>
</feature>
<dbReference type="EMBL" id="KB469316">
    <property type="protein sequence ID" value="EPQ50405.1"/>
    <property type="molecule type" value="Genomic_DNA"/>
</dbReference>
<dbReference type="RefSeq" id="XP_007871119.1">
    <property type="nucleotide sequence ID" value="XM_007872928.1"/>
</dbReference>
<evidence type="ECO:0000313" key="4">
    <source>
        <dbReference type="Proteomes" id="UP000030669"/>
    </source>
</evidence>
<feature type="transmembrane region" description="Helical" evidence="1">
    <location>
        <begin position="148"/>
        <end position="174"/>
    </location>
</feature>
<sequence length="375" mass="41969">MSLSSLADAFAPFIREIQSTRYAELASSAIVIYDHLITLDQEIDLIWKASWTPGKVLFLTNRYYVLASVIFNNYEQFSSPHISPTRCTCLRIKEILQNQSHIARCLFRGISCVKWFRWQGTTGLLVSTIAEIILQLRLYALYHLNRRVLVLMCGAFLVSAGTAAVIMGMVLARISGASPPRVLSAPFQRQPAHSGLIPGLPFCIPVNVPSWFYTFWIPTLGFESLLCALALFRAFKDFRSRTSLFQSGRHIVKILIRDSVIYYLIMFATYFTNLVIFLTGNVGVLESGIGFAVTMSCVMGSRLCLNIRDVHHELEVSTASQQQQQQHLTQPSFVSGGRSAYGTASRGTNIVVSSTYALTEFELVELRNLRAQGKV</sequence>
<keyword evidence="1" id="KW-1133">Transmembrane helix</keyword>
<keyword evidence="1" id="KW-0812">Transmembrane</keyword>
<dbReference type="eggNOG" id="ENOG502SHQ1">
    <property type="taxonomic scope" value="Eukaryota"/>
</dbReference>
<proteinExistence type="predicted"/>
<evidence type="ECO:0000256" key="1">
    <source>
        <dbReference type="SAM" id="Phobius"/>
    </source>
</evidence>
<dbReference type="AlphaFoldDB" id="S7R7R8"/>
<dbReference type="OMA" id="RINIPMP"/>
<dbReference type="OrthoDB" id="3349377at2759"/>
<dbReference type="GeneID" id="19302876"/>
<dbReference type="Proteomes" id="UP000030669">
    <property type="component" value="Unassembled WGS sequence"/>
</dbReference>
<protein>
    <recommendedName>
        <fullName evidence="2">DUF6533 domain-containing protein</fullName>
    </recommendedName>
</protein>
<keyword evidence="4" id="KW-1185">Reference proteome</keyword>